<organism evidence="1">
    <name type="scientific">Eucalyptus grandis</name>
    <name type="common">Flooded gum</name>
    <dbReference type="NCBI Taxonomy" id="71139"/>
    <lineage>
        <taxon>Eukaryota</taxon>
        <taxon>Viridiplantae</taxon>
        <taxon>Streptophyta</taxon>
        <taxon>Embryophyta</taxon>
        <taxon>Tracheophyta</taxon>
        <taxon>Spermatophyta</taxon>
        <taxon>Magnoliopsida</taxon>
        <taxon>eudicotyledons</taxon>
        <taxon>Gunneridae</taxon>
        <taxon>Pentapetalae</taxon>
        <taxon>rosids</taxon>
        <taxon>malvids</taxon>
        <taxon>Myrtales</taxon>
        <taxon>Myrtaceae</taxon>
        <taxon>Myrtoideae</taxon>
        <taxon>Eucalypteae</taxon>
        <taxon>Eucalyptus</taxon>
    </lineage>
</organism>
<dbReference type="InParanoid" id="A0A059CCD6"/>
<dbReference type="Gramene" id="KCW75600">
    <property type="protein sequence ID" value="KCW75600"/>
    <property type="gene ID" value="EUGRSUZ_E04339"/>
</dbReference>
<protein>
    <submittedName>
        <fullName evidence="1">Uncharacterized protein</fullName>
    </submittedName>
</protein>
<accession>A0A059CCD6</accession>
<dbReference type="EMBL" id="KK198757">
    <property type="protein sequence ID" value="KCW75600.1"/>
    <property type="molecule type" value="Genomic_DNA"/>
</dbReference>
<sequence>MLHTTHCGLFAMSVDMNQLAKCVSLCIFDLQGGFTLGKNVVKAKTTGSLEFFFITFTLWKFTSLDC</sequence>
<reference evidence="1" key="1">
    <citation type="submission" date="2013-07" db="EMBL/GenBank/DDBJ databases">
        <title>The genome of Eucalyptus grandis.</title>
        <authorList>
            <person name="Schmutz J."/>
            <person name="Hayes R."/>
            <person name="Myburg A."/>
            <person name="Tuskan G."/>
            <person name="Grattapaglia D."/>
            <person name="Rokhsar D.S."/>
        </authorList>
    </citation>
    <scope>NUCLEOTIDE SEQUENCE</scope>
    <source>
        <tissue evidence="1">Leaf extractions</tissue>
    </source>
</reference>
<name>A0A059CCD6_EUCGR</name>
<evidence type="ECO:0000313" key="1">
    <source>
        <dbReference type="EMBL" id="KCW75600.1"/>
    </source>
</evidence>
<proteinExistence type="predicted"/>
<gene>
    <name evidence="1" type="ORF">EUGRSUZ_E04339</name>
</gene>
<dbReference type="AlphaFoldDB" id="A0A059CCD6"/>